<proteinExistence type="inferred from homology"/>
<dbReference type="Proteomes" id="UP001056819">
    <property type="component" value="Chromosome"/>
</dbReference>
<evidence type="ECO:0000256" key="12">
    <source>
        <dbReference type="PROSITE-ProRule" id="PRU10144"/>
    </source>
</evidence>
<dbReference type="InterPro" id="IPR037066">
    <property type="entry name" value="Plug_dom_sf"/>
</dbReference>
<evidence type="ECO:0000256" key="3">
    <source>
        <dbReference type="ARBA" id="ARBA00022448"/>
    </source>
</evidence>
<dbReference type="PANTHER" id="PTHR30069:SF41">
    <property type="entry name" value="HEME_HEMOPEXIN UTILIZATION PROTEIN C"/>
    <property type="match status" value="1"/>
</dbReference>
<dbReference type="InterPro" id="IPR000531">
    <property type="entry name" value="Beta-barrel_TonB"/>
</dbReference>
<evidence type="ECO:0000259" key="17">
    <source>
        <dbReference type="Pfam" id="PF07715"/>
    </source>
</evidence>
<reference evidence="18" key="1">
    <citation type="submission" date="2022-05" db="EMBL/GenBank/DDBJ databases">
        <title>Alysiella filiformis genome sequencing.</title>
        <authorList>
            <person name="Viehboeck T."/>
        </authorList>
    </citation>
    <scope>NUCLEOTIDE SEQUENCE</scope>
    <source>
        <strain evidence="18">DSM 2580</strain>
    </source>
</reference>
<dbReference type="GO" id="GO:0015344">
    <property type="term" value="F:siderophore uptake transmembrane transporter activity"/>
    <property type="evidence" value="ECO:0007669"/>
    <property type="project" value="TreeGrafter"/>
</dbReference>
<dbReference type="InterPro" id="IPR036942">
    <property type="entry name" value="Beta-barrel_TonB_sf"/>
</dbReference>
<feature type="chain" id="PRO_5041943291" evidence="15">
    <location>
        <begin position="26"/>
        <end position="676"/>
    </location>
</feature>
<organism evidence="18 19">
    <name type="scientific">Conchiformibius steedae DSM 2580</name>
    <dbReference type="NCBI Taxonomy" id="1121352"/>
    <lineage>
        <taxon>Bacteria</taxon>
        <taxon>Pseudomonadati</taxon>
        <taxon>Pseudomonadota</taxon>
        <taxon>Betaproteobacteria</taxon>
        <taxon>Neisseriales</taxon>
        <taxon>Neisseriaceae</taxon>
        <taxon>Conchiformibius</taxon>
    </lineage>
</organism>
<evidence type="ECO:0000256" key="6">
    <source>
        <dbReference type="ARBA" id="ARBA00022729"/>
    </source>
</evidence>
<dbReference type="AlphaFoldDB" id="A0AAE9HYC5"/>
<sequence>MFTHIKLFRLSALALALGAGALAHAEEKGKELPAVTATGKRAITNNWKTNSERNISSVRDLLADRVDINAGGGGASAQFLSIRGTGQNRIDMVVDGTTTGTQLWYHQGRFQLDPEMVRVIGVDKGAGSASAGIGATSGAIRSQTVDAKDLLLDGKPFGARVSTQFNSNKGIGGSAAVYGNINGFDALLLGSWRDNKNYKAGKGYQNGDTTGKYAANVVRNSARKQGNYLAKFGYTLNPDHKFGLSYRREHYFGNSWERPEFATYGDDTGDIDNIQQTVNASYAGKNLGFVKQLDANVFYIKGEDERENWQRKRENGKQITYNAGGGRKSETDTWGSNVNVNSLLFGKHTLKYGVNWRKEETASRAGDWQVDGERKNEVGVYAEGIWALDPVTLTTGLRYDHFDLRTLGNQIPEKAGVTKVRKGSVNPSVGVIWDVTPDLSLNAKLNYASRSPALASAATLTDNRGKGKARGWRNVDGGLKAEQARLAQIGFNWQHAGASVDGNIYHQHTKNFYSTLNDGLIHNRGTVKTTGYELNGTYNWKGLTARAGVSYANPKANFDLSNDPLDLVPQGRQWLTALSYRWDKPNLEVGWRGRYVQSKTYHAFDSQSRKLEQQHRSGYGVHDIYANWKPLGEAMNVNVAVNNVDNKLYKSHSQRVTNGTPPNPGREVSLGVNYRF</sequence>
<evidence type="ECO:0000313" key="18">
    <source>
        <dbReference type="EMBL" id="URD68180.1"/>
    </source>
</evidence>
<dbReference type="PROSITE" id="PS52016">
    <property type="entry name" value="TONB_DEPENDENT_REC_3"/>
    <property type="match status" value="1"/>
</dbReference>
<keyword evidence="4 11" id="KW-1134">Transmembrane beta strand</keyword>
<feature type="domain" description="TonB-dependent receptor-like beta-barrel" evidence="16">
    <location>
        <begin position="227"/>
        <end position="644"/>
    </location>
</feature>
<evidence type="ECO:0000256" key="2">
    <source>
        <dbReference type="ARBA" id="ARBA00009810"/>
    </source>
</evidence>
<dbReference type="InterPro" id="IPR012910">
    <property type="entry name" value="Plug_dom"/>
</dbReference>
<evidence type="ECO:0000259" key="16">
    <source>
        <dbReference type="Pfam" id="PF00593"/>
    </source>
</evidence>
<evidence type="ECO:0000256" key="1">
    <source>
        <dbReference type="ARBA" id="ARBA00004571"/>
    </source>
</evidence>
<dbReference type="PROSITE" id="PS01156">
    <property type="entry name" value="TONB_DEPENDENT_REC_2"/>
    <property type="match status" value="1"/>
</dbReference>
<dbReference type="Pfam" id="PF00593">
    <property type="entry name" value="TonB_dep_Rec_b-barrel"/>
    <property type="match status" value="1"/>
</dbReference>
<keyword evidence="6 15" id="KW-0732">Signal</keyword>
<dbReference type="Gene3D" id="2.170.130.10">
    <property type="entry name" value="TonB-dependent receptor, plug domain"/>
    <property type="match status" value="1"/>
</dbReference>
<evidence type="ECO:0000256" key="11">
    <source>
        <dbReference type="PROSITE-ProRule" id="PRU01360"/>
    </source>
</evidence>
<name>A0AAE9HYC5_9NEIS</name>
<keyword evidence="5 11" id="KW-0812">Transmembrane</keyword>
<comment type="similarity">
    <text evidence="2 11 13">Belongs to the TonB-dependent receptor family.</text>
</comment>
<evidence type="ECO:0000256" key="8">
    <source>
        <dbReference type="ARBA" id="ARBA00023136"/>
    </source>
</evidence>
<keyword evidence="7 13" id="KW-0798">TonB box</keyword>
<feature type="domain" description="TonB-dependent receptor plug" evidence="17">
    <location>
        <begin position="52"/>
        <end position="139"/>
    </location>
</feature>
<dbReference type="SUPFAM" id="SSF56935">
    <property type="entry name" value="Porins"/>
    <property type="match status" value="1"/>
</dbReference>
<feature type="short sequence motif" description="TonB C-terminal box" evidence="12">
    <location>
        <begin position="659"/>
        <end position="676"/>
    </location>
</feature>
<keyword evidence="10 11" id="KW-0998">Cell outer membrane</keyword>
<keyword evidence="8 11" id="KW-0472">Membrane</keyword>
<evidence type="ECO:0000256" key="4">
    <source>
        <dbReference type="ARBA" id="ARBA00022452"/>
    </source>
</evidence>
<accession>A0AAE9HYC5</accession>
<dbReference type="GO" id="GO:0009279">
    <property type="term" value="C:cell outer membrane"/>
    <property type="evidence" value="ECO:0007669"/>
    <property type="project" value="UniProtKB-SubCell"/>
</dbReference>
<dbReference type="Pfam" id="PF07715">
    <property type="entry name" value="Plug"/>
    <property type="match status" value="1"/>
</dbReference>
<keyword evidence="9 18" id="KW-0675">Receptor</keyword>
<dbReference type="InterPro" id="IPR039426">
    <property type="entry name" value="TonB-dep_rcpt-like"/>
</dbReference>
<dbReference type="EMBL" id="CP097501">
    <property type="protein sequence ID" value="URD68180.1"/>
    <property type="molecule type" value="Genomic_DNA"/>
</dbReference>
<feature type="region of interest" description="Disordered" evidence="14">
    <location>
        <begin position="653"/>
        <end position="676"/>
    </location>
</feature>
<evidence type="ECO:0000256" key="13">
    <source>
        <dbReference type="RuleBase" id="RU003357"/>
    </source>
</evidence>
<protein>
    <submittedName>
        <fullName evidence="18">TonB-dependent receptor</fullName>
    </submittedName>
</protein>
<dbReference type="GO" id="GO:0044718">
    <property type="term" value="P:siderophore transmembrane transport"/>
    <property type="evidence" value="ECO:0007669"/>
    <property type="project" value="TreeGrafter"/>
</dbReference>
<dbReference type="InterPro" id="IPR010917">
    <property type="entry name" value="TonB_rcpt_CS"/>
</dbReference>
<evidence type="ECO:0000256" key="14">
    <source>
        <dbReference type="SAM" id="MobiDB-lite"/>
    </source>
</evidence>
<keyword evidence="3 11" id="KW-0813">Transport</keyword>
<dbReference type="RefSeq" id="WP_027022663.1">
    <property type="nucleotide sequence ID" value="NZ_CP097501.1"/>
</dbReference>
<evidence type="ECO:0000313" key="19">
    <source>
        <dbReference type="Proteomes" id="UP001056819"/>
    </source>
</evidence>
<evidence type="ECO:0000256" key="9">
    <source>
        <dbReference type="ARBA" id="ARBA00023170"/>
    </source>
</evidence>
<dbReference type="Gene3D" id="2.40.170.20">
    <property type="entry name" value="TonB-dependent receptor, beta-barrel domain"/>
    <property type="match status" value="1"/>
</dbReference>
<evidence type="ECO:0000256" key="10">
    <source>
        <dbReference type="ARBA" id="ARBA00023237"/>
    </source>
</evidence>
<feature type="signal peptide" evidence="15">
    <location>
        <begin position="1"/>
        <end position="25"/>
    </location>
</feature>
<gene>
    <name evidence="18" type="ORF">LNQ82_03180</name>
</gene>
<evidence type="ECO:0000256" key="5">
    <source>
        <dbReference type="ARBA" id="ARBA00022692"/>
    </source>
</evidence>
<dbReference type="PANTHER" id="PTHR30069">
    <property type="entry name" value="TONB-DEPENDENT OUTER MEMBRANE RECEPTOR"/>
    <property type="match status" value="1"/>
</dbReference>
<comment type="subcellular location">
    <subcellularLocation>
        <location evidence="1 11">Cell outer membrane</location>
        <topology evidence="1 11">Multi-pass membrane protein</topology>
    </subcellularLocation>
</comment>
<evidence type="ECO:0000256" key="15">
    <source>
        <dbReference type="SAM" id="SignalP"/>
    </source>
</evidence>
<evidence type="ECO:0000256" key="7">
    <source>
        <dbReference type="ARBA" id="ARBA00023077"/>
    </source>
</evidence>